<accession>A0A511J2J3</accession>
<name>A0A511J2J3_9ENTE</name>
<evidence type="ECO:0000256" key="2">
    <source>
        <dbReference type="ARBA" id="ARBA00023002"/>
    </source>
</evidence>
<evidence type="ECO:0000313" key="3">
    <source>
        <dbReference type="EMBL" id="GEL92220.1"/>
    </source>
</evidence>
<evidence type="ECO:0000256" key="1">
    <source>
        <dbReference type="ARBA" id="ARBA00022933"/>
    </source>
</evidence>
<proteinExistence type="predicted"/>
<gene>
    <name evidence="3" type="ORF">EVI01_15570</name>
</gene>
<dbReference type="EMBL" id="BJWF01000017">
    <property type="protein sequence ID" value="GEL92220.1"/>
    <property type="molecule type" value="Genomic_DNA"/>
</dbReference>
<dbReference type="InterPro" id="IPR010187">
    <property type="entry name" value="Various_sel_PB"/>
</dbReference>
<sequence>MGPGETLAPLFKEKKATIIATLYCGDRYYLDHPEEVKQKFIGFAKKFEADAVLCGPAMHYPYFGEMAGKLALAFQQAGIPAVAAMSIENPAVEEYRTFIPIIKMPKKGGIGLNQSYKNMVECVTILANGQTLDVMENDLLF</sequence>
<comment type="caution">
    <text evidence="3">The sequence shown here is derived from an EMBL/GenBank/DDBJ whole genome shotgun (WGS) entry which is preliminary data.</text>
</comment>
<reference evidence="3 4" key="1">
    <citation type="submission" date="2019-07" db="EMBL/GenBank/DDBJ databases">
        <title>Whole genome shotgun sequence of Enterococcus villorum NBRC 100699.</title>
        <authorList>
            <person name="Hosoyama A."/>
            <person name="Uohara A."/>
            <person name="Ohji S."/>
            <person name="Ichikawa N."/>
        </authorList>
    </citation>
    <scope>NUCLEOTIDE SEQUENCE [LARGE SCALE GENOMIC DNA]</scope>
    <source>
        <strain evidence="3 4">NBRC 100699</strain>
    </source>
</reference>
<evidence type="ECO:0000313" key="4">
    <source>
        <dbReference type="Proteomes" id="UP000321830"/>
    </source>
</evidence>
<organism evidence="3 4">
    <name type="scientific">Enterococcus villorum</name>
    <dbReference type="NCBI Taxonomy" id="112904"/>
    <lineage>
        <taxon>Bacteria</taxon>
        <taxon>Bacillati</taxon>
        <taxon>Bacillota</taxon>
        <taxon>Bacilli</taxon>
        <taxon>Lactobacillales</taxon>
        <taxon>Enterococcaceae</taxon>
        <taxon>Enterococcus</taxon>
    </lineage>
</organism>
<dbReference type="GO" id="GO:0050485">
    <property type="term" value="F:oxidoreductase activity, acting on X-H and Y-H to form an X-Y bond, with a disulfide as acceptor"/>
    <property type="evidence" value="ECO:0007669"/>
    <property type="project" value="InterPro"/>
</dbReference>
<keyword evidence="1" id="KW-0712">Selenocysteine</keyword>
<dbReference type="Pfam" id="PF07355">
    <property type="entry name" value="GRDB"/>
    <property type="match status" value="1"/>
</dbReference>
<evidence type="ECO:0008006" key="5">
    <source>
        <dbReference type="Google" id="ProtNLM"/>
    </source>
</evidence>
<keyword evidence="2" id="KW-0560">Oxidoreductase</keyword>
<protein>
    <recommendedName>
        <fullName evidence="5">Glycine/betaine/sarcosine/D-proline reductase family selenoprotein B</fullName>
    </recommendedName>
</protein>
<dbReference type="AlphaFoldDB" id="A0A511J2J3"/>
<dbReference type="Proteomes" id="UP000321830">
    <property type="component" value="Unassembled WGS sequence"/>
</dbReference>